<evidence type="ECO:0000313" key="2">
    <source>
        <dbReference type="EMBL" id="KAK3557640.1"/>
    </source>
</evidence>
<accession>A0AAE0RM54</accession>
<dbReference type="EMBL" id="JAUCMX010000001">
    <property type="protein sequence ID" value="KAK3557640.1"/>
    <property type="molecule type" value="Genomic_DNA"/>
</dbReference>
<keyword evidence="3" id="KW-1185">Reference proteome</keyword>
<gene>
    <name evidence="2" type="ORF">QTP70_032297</name>
</gene>
<evidence type="ECO:0000313" key="3">
    <source>
        <dbReference type="Proteomes" id="UP001274896"/>
    </source>
</evidence>
<sequence length="172" mass="18295">MASAQVPLTNVGSGYTIVTQVIPASEVQNTAGQNSPQIHNPLQKFLKGEPKALGAVQIINGVWMMGIGVFALLGYSIWGQVLSTRIAVMCLMCSLLQFAISISISVFACKATCSNEPTMNIINAVPNPEGYIPVENSFPAHPGISTFNTVAMSHAPVDSPPVYTEIKDESED</sequence>
<evidence type="ECO:0000256" key="1">
    <source>
        <dbReference type="SAM" id="Phobius"/>
    </source>
</evidence>
<dbReference type="Proteomes" id="UP001274896">
    <property type="component" value="Unassembled WGS sequence"/>
</dbReference>
<reference evidence="2" key="1">
    <citation type="submission" date="2023-06" db="EMBL/GenBank/DDBJ databases">
        <title>Male Hemibagrus guttatus genome.</title>
        <authorList>
            <person name="Bian C."/>
        </authorList>
    </citation>
    <scope>NUCLEOTIDE SEQUENCE</scope>
    <source>
        <strain evidence="2">Male_cb2023</strain>
        <tissue evidence="2">Muscle</tissue>
    </source>
</reference>
<name>A0AAE0RM54_9TELE</name>
<comment type="caution">
    <text evidence="2">The sequence shown here is derived from an EMBL/GenBank/DDBJ whole genome shotgun (WGS) entry which is preliminary data.</text>
</comment>
<organism evidence="2 3">
    <name type="scientific">Hemibagrus guttatus</name>
    <dbReference type="NCBI Taxonomy" id="175788"/>
    <lineage>
        <taxon>Eukaryota</taxon>
        <taxon>Metazoa</taxon>
        <taxon>Chordata</taxon>
        <taxon>Craniata</taxon>
        <taxon>Vertebrata</taxon>
        <taxon>Euteleostomi</taxon>
        <taxon>Actinopterygii</taxon>
        <taxon>Neopterygii</taxon>
        <taxon>Teleostei</taxon>
        <taxon>Ostariophysi</taxon>
        <taxon>Siluriformes</taxon>
        <taxon>Bagridae</taxon>
        <taxon>Hemibagrus</taxon>
    </lineage>
</organism>
<feature type="transmembrane region" description="Helical" evidence="1">
    <location>
        <begin position="52"/>
        <end position="74"/>
    </location>
</feature>
<feature type="transmembrane region" description="Helical" evidence="1">
    <location>
        <begin position="86"/>
        <end position="108"/>
    </location>
</feature>
<keyword evidence="1" id="KW-0472">Membrane</keyword>
<dbReference type="AlphaFoldDB" id="A0AAE0RM54"/>
<protein>
    <submittedName>
        <fullName evidence="2">Uncharacterized protein</fullName>
    </submittedName>
</protein>
<keyword evidence="1" id="KW-1133">Transmembrane helix</keyword>
<proteinExistence type="predicted"/>
<keyword evidence="1" id="KW-0812">Transmembrane</keyword>